<dbReference type="AlphaFoldDB" id="A0A0S3SY19"/>
<keyword evidence="3" id="KW-1185">Reference proteome</keyword>
<reference evidence="2 3" key="1">
    <citation type="journal article" date="2015" name="Sci. Rep.">
        <title>The power of single molecule real-time sequencing technology in the de novo assembly of a eukaryotic genome.</title>
        <authorList>
            <person name="Sakai H."/>
            <person name="Naito K."/>
            <person name="Ogiso-Tanaka E."/>
            <person name="Takahashi Y."/>
            <person name="Iseki K."/>
            <person name="Muto C."/>
            <person name="Satou K."/>
            <person name="Teruya K."/>
            <person name="Shiroma A."/>
            <person name="Shimoji M."/>
            <person name="Hirano T."/>
            <person name="Itoh T."/>
            <person name="Kaga A."/>
            <person name="Tomooka N."/>
        </authorList>
    </citation>
    <scope>NUCLEOTIDE SEQUENCE [LARGE SCALE GENOMIC DNA]</scope>
    <source>
        <strain evidence="3">cv. Shumari</strain>
    </source>
</reference>
<accession>A0A0S3SY19</accession>
<organism evidence="2 3">
    <name type="scientific">Vigna angularis var. angularis</name>
    <dbReference type="NCBI Taxonomy" id="157739"/>
    <lineage>
        <taxon>Eukaryota</taxon>
        <taxon>Viridiplantae</taxon>
        <taxon>Streptophyta</taxon>
        <taxon>Embryophyta</taxon>
        <taxon>Tracheophyta</taxon>
        <taxon>Spermatophyta</taxon>
        <taxon>Magnoliopsida</taxon>
        <taxon>eudicotyledons</taxon>
        <taxon>Gunneridae</taxon>
        <taxon>Pentapetalae</taxon>
        <taxon>rosids</taxon>
        <taxon>fabids</taxon>
        <taxon>Fabales</taxon>
        <taxon>Fabaceae</taxon>
        <taxon>Papilionoideae</taxon>
        <taxon>50 kb inversion clade</taxon>
        <taxon>NPAAA clade</taxon>
        <taxon>indigoferoid/millettioid clade</taxon>
        <taxon>Phaseoleae</taxon>
        <taxon>Vigna</taxon>
    </lineage>
</organism>
<sequence>MGVAMRKHAPAAWKEGHGPGQQQRVFIFHLIEAHGGGGVSAWSCSSRHLKGVLQLKKGCIQQQHSRIWAGMKHHEQQLPFFIHHGFHPFISSSNNPTREERSSSPVAHSRSRPKGRNNILGGVCLERKGGAAAGGVQCGRVHHVHHSSCHRDKGIQ</sequence>
<protein>
    <submittedName>
        <fullName evidence="2">Uncharacterized protein</fullName>
    </submittedName>
</protein>
<evidence type="ECO:0000256" key="1">
    <source>
        <dbReference type="SAM" id="MobiDB-lite"/>
    </source>
</evidence>
<gene>
    <name evidence="2" type="primary">Vigan.09G118200</name>
    <name evidence="2" type="ORF">VIGAN_09118200</name>
</gene>
<name>A0A0S3SY19_PHAAN</name>
<proteinExistence type="predicted"/>
<evidence type="ECO:0000313" key="3">
    <source>
        <dbReference type="Proteomes" id="UP000291084"/>
    </source>
</evidence>
<dbReference type="Proteomes" id="UP000291084">
    <property type="component" value="Chromosome 9"/>
</dbReference>
<feature type="region of interest" description="Disordered" evidence="1">
    <location>
        <begin position="91"/>
        <end position="119"/>
    </location>
</feature>
<dbReference type="EMBL" id="AP015042">
    <property type="protein sequence ID" value="BAT97667.1"/>
    <property type="molecule type" value="Genomic_DNA"/>
</dbReference>
<evidence type="ECO:0000313" key="2">
    <source>
        <dbReference type="EMBL" id="BAT97667.1"/>
    </source>
</evidence>